<dbReference type="Pfam" id="PF13966">
    <property type="entry name" value="zf-RVT"/>
    <property type="match status" value="1"/>
</dbReference>
<accession>A0A2K3LIM2</accession>
<protein>
    <recommendedName>
        <fullName evidence="1">Reverse transcriptase zinc-binding domain-containing protein</fullName>
    </recommendedName>
</protein>
<reference evidence="2 3" key="1">
    <citation type="journal article" date="2014" name="Am. J. Bot.">
        <title>Genome assembly and annotation for red clover (Trifolium pratense; Fabaceae).</title>
        <authorList>
            <person name="Istvanek J."/>
            <person name="Jaros M."/>
            <person name="Krenek A."/>
            <person name="Repkova J."/>
        </authorList>
    </citation>
    <scope>NUCLEOTIDE SEQUENCE [LARGE SCALE GENOMIC DNA]</scope>
    <source>
        <strain evidence="3">cv. Tatra</strain>
        <tissue evidence="2">Young leaves</tissue>
    </source>
</reference>
<reference evidence="2 3" key="2">
    <citation type="journal article" date="2017" name="Front. Plant Sci.">
        <title>Gene Classification and Mining of Molecular Markers Useful in Red Clover (Trifolium pratense) Breeding.</title>
        <authorList>
            <person name="Istvanek J."/>
            <person name="Dluhosova J."/>
            <person name="Dluhos P."/>
            <person name="Patkova L."/>
            <person name="Nedelnik J."/>
            <person name="Repkova J."/>
        </authorList>
    </citation>
    <scope>NUCLEOTIDE SEQUENCE [LARGE SCALE GENOMIC DNA]</scope>
    <source>
        <strain evidence="3">cv. Tatra</strain>
        <tissue evidence="2">Young leaves</tissue>
    </source>
</reference>
<proteinExistence type="predicted"/>
<evidence type="ECO:0000313" key="3">
    <source>
        <dbReference type="Proteomes" id="UP000236291"/>
    </source>
</evidence>
<dbReference type="Proteomes" id="UP000236291">
    <property type="component" value="Unassembled WGS sequence"/>
</dbReference>
<gene>
    <name evidence="2" type="ORF">L195_g034344</name>
</gene>
<sequence length="214" mass="24440">MERPAGSMWKNVLASKYGGVGHANLSVGRGNKFSLGVRSGGRLDSTKKFQETQVWWFDVLLARPLGWLAPLCDTFPRLYQMSLQSAMIIKDMGEWVNESWCWKFAWRRNFFSWEENLFAELSELIASISITKAVDSWSFELGGQFSVSAMYMFLYGKFLPPSFLGLIPAGVNAKVWDSWAPTKVVIFSWQALLGRLPTKENLMRRGFAFERLNV</sequence>
<evidence type="ECO:0000313" key="2">
    <source>
        <dbReference type="EMBL" id="PNX78366.1"/>
    </source>
</evidence>
<dbReference type="AlphaFoldDB" id="A0A2K3LIM2"/>
<dbReference type="InterPro" id="IPR026960">
    <property type="entry name" value="RVT-Znf"/>
</dbReference>
<dbReference type="PANTHER" id="PTHR36617">
    <property type="entry name" value="PROTEIN, PUTATIVE-RELATED"/>
    <property type="match status" value="1"/>
</dbReference>
<dbReference type="PANTHER" id="PTHR36617:SF16">
    <property type="entry name" value="OS04G0516500 PROTEIN"/>
    <property type="match status" value="1"/>
</dbReference>
<feature type="domain" description="Reverse transcriptase zinc-binding" evidence="1">
    <location>
        <begin position="171"/>
        <end position="209"/>
    </location>
</feature>
<comment type="caution">
    <text evidence="2">The sequence shown here is derived from an EMBL/GenBank/DDBJ whole genome shotgun (WGS) entry which is preliminary data.</text>
</comment>
<organism evidence="2 3">
    <name type="scientific">Trifolium pratense</name>
    <name type="common">Red clover</name>
    <dbReference type="NCBI Taxonomy" id="57577"/>
    <lineage>
        <taxon>Eukaryota</taxon>
        <taxon>Viridiplantae</taxon>
        <taxon>Streptophyta</taxon>
        <taxon>Embryophyta</taxon>
        <taxon>Tracheophyta</taxon>
        <taxon>Spermatophyta</taxon>
        <taxon>Magnoliopsida</taxon>
        <taxon>eudicotyledons</taxon>
        <taxon>Gunneridae</taxon>
        <taxon>Pentapetalae</taxon>
        <taxon>rosids</taxon>
        <taxon>fabids</taxon>
        <taxon>Fabales</taxon>
        <taxon>Fabaceae</taxon>
        <taxon>Papilionoideae</taxon>
        <taxon>50 kb inversion clade</taxon>
        <taxon>NPAAA clade</taxon>
        <taxon>Hologalegina</taxon>
        <taxon>IRL clade</taxon>
        <taxon>Trifolieae</taxon>
        <taxon>Trifolium</taxon>
    </lineage>
</organism>
<dbReference type="EMBL" id="ASHM01033984">
    <property type="protein sequence ID" value="PNX78366.1"/>
    <property type="molecule type" value="Genomic_DNA"/>
</dbReference>
<evidence type="ECO:0000259" key="1">
    <source>
        <dbReference type="Pfam" id="PF13966"/>
    </source>
</evidence>
<name>A0A2K3LIM2_TRIPR</name>